<dbReference type="EMBL" id="JBHUOG010000002">
    <property type="protein sequence ID" value="MFD2796364.1"/>
    <property type="molecule type" value="Genomic_DNA"/>
</dbReference>
<feature type="region of interest" description="Disordered" evidence="1">
    <location>
        <begin position="327"/>
        <end position="361"/>
    </location>
</feature>
<evidence type="ECO:0000313" key="3">
    <source>
        <dbReference type="Proteomes" id="UP001597479"/>
    </source>
</evidence>
<dbReference type="RefSeq" id="WP_377187813.1">
    <property type="nucleotide sequence ID" value="NZ_JBHUOG010000002.1"/>
</dbReference>
<protein>
    <recommendedName>
        <fullName evidence="4">DUF4192 domain-containing protein</fullName>
    </recommendedName>
</protein>
<name>A0ABW5VZN2_9MICO</name>
<accession>A0ABW5VZN2</accession>
<reference evidence="3" key="1">
    <citation type="journal article" date="2019" name="Int. J. Syst. Evol. Microbiol.">
        <title>The Global Catalogue of Microorganisms (GCM) 10K type strain sequencing project: providing services to taxonomists for standard genome sequencing and annotation.</title>
        <authorList>
            <consortium name="The Broad Institute Genomics Platform"/>
            <consortium name="The Broad Institute Genome Sequencing Center for Infectious Disease"/>
            <person name="Wu L."/>
            <person name="Ma J."/>
        </authorList>
    </citation>
    <scope>NUCLEOTIDE SEQUENCE [LARGE SCALE GENOMIC DNA]</scope>
    <source>
        <strain evidence="3">CCM 7044</strain>
    </source>
</reference>
<organism evidence="2 3">
    <name type="scientific">Promicromonospora vindobonensis</name>
    <dbReference type="NCBI Taxonomy" id="195748"/>
    <lineage>
        <taxon>Bacteria</taxon>
        <taxon>Bacillati</taxon>
        <taxon>Actinomycetota</taxon>
        <taxon>Actinomycetes</taxon>
        <taxon>Micrococcales</taxon>
        <taxon>Promicromonosporaceae</taxon>
        <taxon>Promicromonospora</taxon>
    </lineage>
</organism>
<evidence type="ECO:0000256" key="1">
    <source>
        <dbReference type="SAM" id="MobiDB-lite"/>
    </source>
</evidence>
<comment type="caution">
    <text evidence="2">The sequence shown here is derived from an EMBL/GenBank/DDBJ whole genome shotgun (WGS) entry which is preliminary data.</text>
</comment>
<gene>
    <name evidence="2" type="ORF">ACFS27_22580</name>
</gene>
<proteinExistence type="predicted"/>
<evidence type="ECO:0008006" key="4">
    <source>
        <dbReference type="Google" id="ProtNLM"/>
    </source>
</evidence>
<sequence>MSTIKVPSIGHYVAQIPFTIGHHLTDDHVVVGFFGTDKRAIAHGAFQWEDGIDTRGVVASFRRNMQDAEPVAHVFVVGYGPHGNDRAELLAEQIEDALEVASTPVQVLDGTWRSVEDPAGPWSSALPIPQASPDMVGLGMRAPAASREELFASVAPLPEPLFGPLDRAKAKYLTTVSPATRADLAVAALDHIAAGRIDDPAHLQSLAHLVTTDVTVRDAVLASALDGDPRHDRVEALVRTYRAAPAEQRPMLATTAAAAAFLAAWHPPLVWGVLQHADPASRLTSLITGALRAGANPAPMRPGLLEAVRDGLRQAEDAWTASHVTADHANPATSSGSRVVRPAVPAPPHPRPSTGADAPGL</sequence>
<keyword evidence="3" id="KW-1185">Reference proteome</keyword>
<dbReference type="Proteomes" id="UP001597479">
    <property type="component" value="Unassembled WGS sequence"/>
</dbReference>
<evidence type="ECO:0000313" key="2">
    <source>
        <dbReference type="EMBL" id="MFD2796364.1"/>
    </source>
</evidence>